<dbReference type="Pfam" id="PF03798">
    <property type="entry name" value="TRAM_LAG1_CLN8"/>
    <property type="match status" value="1"/>
</dbReference>
<evidence type="ECO:0000256" key="1">
    <source>
        <dbReference type="ARBA" id="ARBA00004141"/>
    </source>
</evidence>
<dbReference type="InterPro" id="IPR050846">
    <property type="entry name" value="TLCD"/>
</dbReference>
<protein>
    <recommendedName>
        <fullName evidence="7">TLC domain-containing protein</fullName>
    </recommendedName>
</protein>
<evidence type="ECO:0000259" key="7">
    <source>
        <dbReference type="PROSITE" id="PS50922"/>
    </source>
</evidence>
<proteinExistence type="predicted"/>
<accession>A0AAF0JCL5</accession>
<keyword evidence="9" id="KW-1185">Reference proteome</keyword>
<gene>
    <name evidence="8" type="ORF">MPSI1_000740</name>
</gene>
<reference evidence="8" key="1">
    <citation type="submission" date="2023-02" db="EMBL/GenBank/DDBJ databases">
        <title>Mating type loci evolution in Malassezia.</title>
        <authorList>
            <person name="Coelho M.A."/>
        </authorList>
    </citation>
    <scope>NUCLEOTIDE SEQUENCE</scope>
    <source>
        <strain evidence="8">CBS 14136</strain>
    </source>
</reference>
<evidence type="ECO:0000313" key="9">
    <source>
        <dbReference type="Proteomes" id="UP001214628"/>
    </source>
</evidence>
<dbReference type="GO" id="GO:0005783">
    <property type="term" value="C:endoplasmic reticulum"/>
    <property type="evidence" value="ECO:0007669"/>
    <property type="project" value="TreeGrafter"/>
</dbReference>
<dbReference type="Proteomes" id="UP001214628">
    <property type="component" value="Chromosome 1"/>
</dbReference>
<feature type="transmembrane region" description="Helical" evidence="6">
    <location>
        <begin position="72"/>
        <end position="92"/>
    </location>
</feature>
<feature type="transmembrane region" description="Helical" evidence="6">
    <location>
        <begin position="159"/>
        <end position="177"/>
    </location>
</feature>
<evidence type="ECO:0000256" key="5">
    <source>
        <dbReference type="PROSITE-ProRule" id="PRU00205"/>
    </source>
</evidence>
<dbReference type="PANTHER" id="PTHR13439:SF0">
    <property type="entry name" value="TOPOISOMERASE I DAMAGE AFFECTED PROTEIN 4"/>
    <property type="match status" value="1"/>
</dbReference>
<dbReference type="InterPro" id="IPR006634">
    <property type="entry name" value="TLC-dom"/>
</dbReference>
<dbReference type="PANTHER" id="PTHR13439">
    <property type="entry name" value="CT120 PROTEIN"/>
    <property type="match status" value="1"/>
</dbReference>
<feature type="transmembrane region" description="Helical" evidence="6">
    <location>
        <begin position="189"/>
        <end position="212"/>
    </location>
</feature>
<keyword evidence="4 5" id="KW-0472">Membrane</keyword>
<name>A0AAF0JCL5_9BASI</name>
<feature type="transmembrane region" description="Helical" evidence="6">
    <location>
        <begin position="134"/>
        <end position="153"/>
    </location>
</feature>
<feature type="transmembrane region" description="Helical" evidence="6">
    <location>
        <begin position="104"/>
        <end position="122"/>
    </location>
</feature>
<organism evidence="8 9">
    <name type="scientific">Malassezia psittaci</name>
    <dbReference type="NCBI Taxonomy" id="1821823"/>
    <lineage>
        <taxon>Eukaryota</taxon>
        <taxon>Fungi</taxon>
        <taxon>Dikarya</taxon>
        <taxon>Basidiomycota</taxon>
        <taxon>Ustilaginomycotina</taxon>
        <taxon>Malasseziomycetes</taxon>
        <taxon>Malasseziales</taxon>
        <taxon>Malasseziaceae</taxon>
        <taxon>Malassezia</taxon>
    </lineage>
</organism>
<feature type="transmembrane region" description="Helical" evidence="6">
    <location>
        <begin position="232"/>
        <end position="252"/>
    </location>
</feature>
<dbReference type="SMART" id="SM00724">
    <property type="entry name" value="TLC"/>
    <property type="match status" value="1"/>
</dbReference>
<dbReference type="AlphaFoldDB" id="A0AAF0JCL5"/>
<sequence>MDGTNLSVAAKHYTEPFFDAIGLHHLSVHIVTVLRSLLFWFSLQLLSAGISPRLFPRQLSTMSAFKRVQWDMHVVALVHSCIVAPTALYFWMTTDPQKTDMVFGYDYYVGQLYAISYGYFIWDSIQSLRYEGLQFFVHGFVAAIANTFVWHPFLMFDGLGVLIWEASTPFLNIHWFMDKLGMTGSKAQLINAVFLLSSYVSMRLVLGVYISYSMIHTLWQPSLAGERAIPFLWKFFYTGGLITLNALNYFWFSKMIQAIRKRFVKEKV</sequence>
<feature type="domain" description="TLC" evidence="7">
    <location>
        <begin position="65"/>
        <end position="264"/>
    </location>
</feature>
<feature type="transmembrane region" description="Helical" evidence="6">
    <location>
        <begin position="26"/>
        <end position="51"/>
    </location>
</feature>
<comment type="subcellular location">
    <subcellularLocation>
        <location evidence="1">Membrane</location>
        <topology evidence="1">Multi-pass membrane protein</topology>
    </subcellularLocation>
</comment>
<evidence type="ECO:0000313" key="8">
    <source>
        <dbReference type="EMBL" id="WFD42102.1"/>
    </source>
</evidence>
<dbReference type="EMBL" id="CP118375">
    <property type="protein sequence ID" value="WFD42102.1"/>
    <property type="molecule type" value="Genomic_DNA"/>
</dbReference>
<keyword evidence="3 6" id="KW-1133">Transmembrane helix</keyword>
<evidence type="ECO:0000256" key="4">
    <source>
        <dbReference type="ARBA" id="ARBA00023136"/>
    </source>
</evidence>
<dbReference type="GO" id="GO:0016020">
    <property type="term" value="C:membrane"/>
    <property type="evidence" value="ECO:0007669"/>
    <property type="project" value="UniProtKB-SubCell"/>
</dbReference>
<dbReference type="PROSITE" id="PS50922">
    <property type="entry name" value="TLC"/>
    <property type="match status" value="1"/>
</dbReference>
<evidence type="ECO:0000256" key="2">
    <source>
        <dbReference type="ARBA" id="ARBA00022692"/>
    </source>
</evidence>
<dbReference type="GO" id="GO:0055088">
    <property type="term" value="P:lipid homeostasis"/>
    <property type="evidence" value="ECO:0007669"/>
    <property type="project" value="TreeGrafter"/>
</dbReference>
<evidence type="ECO:0000256" key="6">
    <source>
        <dbReference type="SAM" id="Phobius"/>
    </source>
</evidence>
<keyword evidence="2 5" id="KW-0812">Transmembrane</keyword>
<evidence type="ECO:0000256" key="3">
    <source>
        <dbReference type="ARBA" id="ARBA00022989"/>
    </source>
</evidence>